<evidence type="ECO:0000256" key="2">
    <source>
        <dbReference type="ARBA" id="ARBA00012438"/>
    </source>
</evidence>
<dbReference type="EMBL" id="JACIJN010000002">
    <property type="protein sequence ID" value="MBB5724694.1"/>
    <property type="molecule type" value="Genomic_DNA"/>
</dbReference>
<dbReference type="PANTHER" id="PTHR44936:SF9">
    <property type="entry name" value="SENSOR PROTEIN CREC"/>
    <property type="match status" value="1"/>
</dbReference>
<evidence type="ECO:0000259" key="7">
    <source>
        <dbReference type="PROSITE" id="PS50109"/>
    </source>
</evidence>
<dbReference type="Pfam" id="PF02518">
    <property type="entry name" value="HATPase_c"/>
    <property type="match status" value="1"/>
</dbReference>
<dbReference type="GO" id="GO:0016301">
    <property type="term" value="F:kinase activity"/>
    <property type="evidence" value="ECO:0007669"/>
    <property type="project" value="UniProtKB-KW"/>
</dbReference>
<dbReference type="InterPro" id="IPR003594">
    <property type="entry name" value="HATPase_dom"/>
</dbReference>
<dbReference type="PROSITE" id="PS50109">
    <property type="entry name" value="HIS_KIN"/>
    <property type="match status" value="1"/>
</dbReference>
<organism evidence="8 9">
    <name type="scientific">Sphingomonas endophytica</name>
    <dbReference type="NCBI Taxonomy" id="869719"/>
    <lineage>
        <taxon>Bacteria</taxon>
        <taxon>Pseudomonadati</taxon>
        <taxon>Pseudomonadota</taxon>
        <taxon>Alphaproteobacteria</taxon>
        <taxon>Sphingomonadales</taxon>
        <taxon>Sphingomonadaceae</taxon>
        <taxon>Sphingomonas</taxon>
    </lineage>
</organism>
<dbReference type="Proteomes" id="UP000560131">
    <property type="component" value="Unassembled WGS sequence"/>
</dbReference>
<keyword evidence="9" id="KW-1185">Reference proteome</keyword>
<gene>
    <name evidence="8" type="ORF">FHS97_000602</name>
</gene>
<dbReference type="SMART" id="SM00387">
    <property type="entry name" value="HATPase_c"/>
    <property type="match status" value="1"/>
</dbReference>
<keyword evidence="6" id="KW-0902">Two-component regulatory system</keyword>
<evidence type="ECO:0000313" key="9">
    <source>
        <dbReference type="Proteomes" id="UP000560131"/>
    </source>
</evidence>
<reference evidence="8 9" key="1">
    <citation type="submission" date="2020-08" db="EMBL/GenBank/DDBJ databases">
        <title>Genomic Encyclopedia of Type Strains, Phase IV (KMG-IV): sequencing the most valuable type-strain genomes for metagenomic binning, comparative biology and taxonomic classification.</title>
        <authorList>
            <person name="Goeker M."/>
        </authorList>
    </citation>
    <scope>NUCLEOTIDE SEQUENCE [LARGE SCALE GENOMIC DNA]</scope>
    <source>
        <strain evidence="8 9">DSM 101535</strain>
    </source>
</reference>
<accession>A0ABR6N1M7</accession>
<dbReference type="InterPro" id="IPR050980">
    <property type="entry name" value="2C_sensor_his_kinase"/>
</dbReference>
<dbReference type="InterPro" id="IPR036890">
    <property type="entry name" value="HATPase_C_sf"/>
</dbReference>
<evidence type="ECO:0000256" key="5">
    <source>
        <dbReference type="ARBA" id="ARBA00022777"/>
    </source>
</evidence>
<evidence type="ECO:0000256" key="6">
    <source>
        <dbReference type="ARBA" id="ARBA00023012"/>
    </source>
</evidence>
<dbReference type="PRINTS" id="PR00344">
    <property type="entry name" value="BCTRLSENSOR"/>
</dbReference>
<evidence type="ECO:0000256" key="1">
    <source>
        <dbReference type="ARBA" id="ARBA00000085"/>
    </source>
</evidence>
<sequence length="753" mass="83554">MQDTELRKIIQAELEKDEPDWHRIEHASRQVVDSDPDFIRFSVDAAHIQRLGEELVAKQETALSELIKNAFDADASKVTLTFEKHAGLGGALTIEDDGSGMTEDVIRDAWMRISTAAKANEPTSPRFGRVRAGRKGIGRFAVQRLGRQLLLASKPAGSPLGYRVNFDWERDFQPGRNLQDIFSGVERFEKKSEEQGTLLQIRNLRDVWPDAAIERVWRSVILLQPPFELAPVQPSTTGSPTADPGFQVVINGVSQAEQTKKFSIESDFLARAAAIVTGSVDEHGRATAHVVSAKLNLNDTEIFDLVMDQTGPFSFEARYFIYVPDMLSGMKQATAAQMGRQFGGIRVYRNGFRVLPYGEERDDWLGLDDMASRRNTILLPSNNRNWFGQVRLDSSANPAFEETSSREGLLENQAFTQLQTFLQQALIWAAGRVGFKRDRKVTAGQRDFVSVVKPSQLIRHLRIGGQASGSDSEEVLKAAEAAAADYEKQVEAKLAESLEYEEMLRILASLGISISVFGHEVKGAQDNFLAHLAIVRDVIAGLRNDEEKGALGHELDDLASASDRLLDIGGYIAGLMSSTESRELRTLSVRGALERFTRQFGEYMRKQDIRFDEPDVQPSHLRTVPMHSSEFDTVLLNLLTNAIKSMRKAKVSDRRVRMDARHVGRHVVIGFEDNGGGILPENRERVFDAFFTTTTGVEDDGVAGPGTGLGLKIVSDIANSYGGVARVAEPSDGYRCRIEITLLEASEQEGRQE</sequence>
<keyword evidence="4" id="KW-0808">Transferase</keyword>
<name>A0ABR6N1M7_9SPHN</name>
<comment type="catalytic activity">
    <reaction evidence="1">
        <text>ATP + protein L-histidine = ADP + protein N-phospho-L-histidine.</text>
        <dbReference type="EC" id="2.7.13.3"/>
    </reaction>
</comment>
<evidence type="ECO:0000313" key="8">
    <source>
        <dbReference type="EMBL" id="MBB5724694.1"/>
    </source>
</evidence>
<dbReference type="Gene3D" id="3.30.565.10">
    <property type="entry name" value="Histidine kinase-like ATPase, C-terminal domain"/>
    <property type="match status" value="2"/>
</dbReference>
<dbReference type="Pfam" id="PF13589">
    <property type="entry name" value="HATPase_c_3"/>
    <property type="match status" value="1"/>
</dbReference>
<evidence type="ECO:0000256" key="3">
    <source>
        <dbReference type="ARBA" id="ARBA00022553"/>
    </source>
</evidence>
<comment type="caution">
    <text evidence="8">The sequence shown here is derived from an EMBL/GenBank/DDBJ whole genome shotgun (WGS) entry which is preliminary data.</text>
</comment>
<dbReference type="PANTHER" id="PTHR44936">
    <property type="entry name" value="SENSOR PROTEIN CREC"/>
    <property type="match status" value="1"/>
</dbReference>
<evidence type="ECO:0000256" key="4">
    <source>
        <dbReference type="ARBA" id="ARBA00022679"/>
    </source>
</evidence>
<feature type="domain" description="Histidine kinase" evidence="7">
    <location>
        <begin position="516"/>
        <end position="744"/>
    </location>
</feature>
<keyword evidence="5 8" id="KW-0418">Kinase</keyword>
<proteinExistence type="predicted"/>
<dbReference type="InterPro" id="IPR004358">
    <property type="entry name" value="Sig_transdc_His_kin-like_C"/>
</dbReference>
<dbReference type="EC" id="2.7.13.3" evidence="2"/>
<dbReference type="CDD" id="cd00075">
    <property type="entry name" value="HATPase"/>
    <property type="match status" value="1"/>
</dbReference>
<dbReference type="RefSeq" id="WP_184033127.1">
    <property type="nucleotide sequence ID" value="NZ_BAABAR010000007.1"/>
</dbReference>
<protein>
    <recommendedName>
        <fullName evidence="2">histidine kinase</fullName>
        <ecNumber evidence="2">2.7.13.3</ecNumber>
    </recommendedName>
</protein>
<dbReference type="InterPro" id="IPR005467">
    <property type="entry name" value="His_kinase_dom"/>
</dbReference>
<keyword evidence="3" id="KW-0597">Phosphoprotein</keyword>
<dbReference type="SUPFAM" id="SSF55874">
    <property type="entry name" value="ATPase domain of HSP90 chaperone/DNA topoisomerase II/histidine kinase"/>
    <property type="match status" value="2"/>
</dbReference>